<keyword evidence="1 4" id="KW-0378">Hydrolase</keyword>
<dbReference type="InterPro" id="IPR029058">
    <property type="entry name" value="AB_hydrolase_fold"/>
</dbReference>
<dbReference type="RefSeq" id="WP_144229977.1">
    <property type="nucleotide sequence ID" value="NZ_CBCRVV010000007.1"/>
</dbReference>
<gene>
    <name evidence="4" type="ORF">FPL22_09155</name>
</gene>
<dbReference type="EMBL" id="VMBG01000001">
    <property type="protein sequence ID" value="TSJ79436.1"/>
    <property type="molecule type" value="Genomic_DNA"/>
</dbReference>
<dbReference type="Proteomes" id="UP000315648">
    <property type="component" value="Unassembled WGS sequence"/>
</dbReference>
<evidence type="ECO:0000256" key="1">
    <source>
        <dbReference type="ARBA" id="ARBA00022801"/>
    </source>
</evidence>
<dbReference type="InterPro" id="IPR049492">
    <property type="entry name" value="BD-FAE-like_dom"/>
</dbReference>
<evidence type="ECO:0000313" key="4">
    <source>
        <dbReference type="EMBL" id="TSJ79436.1"/>
    </source>
</evidence>
<proteinExistence type="predicted"/>
<keyword evidence="2" id="KW-0472">Membrane</keyword>
<feature type="transmembrane region" description="Helical" evidence="2">
    <location>
        <begin position="64"/>
        <end position="86"/>
    </location>
</feature>
<evidence type="ECO:0000313" key="5">
    <source>
        <dbReference type="Proteomes" id="UP000315648"/>
    </source>
</evidence>
<keyword evidence="2" id="KW-1133">Transmembrane helix</keyword>
<comment type="caution">
    <text evidence="4">The sequence shown here is derived from an EMBL/GenBank/DDBJ whole genome shotgun (WGS) entry which is preliminary data.</text>
</comment>
<evidence type="ECO:0000256" key="2">
    <source>
        <dbReference type="SAM" id="Phobius"/>
    </source>
</evidence>
<accession>A0A556QS17</accession>
<dbReference type="PANTHER" id="PTHR48081">
    <property type="entry name" value="AB HYDROLASE SUPERFAMILY PROTEIN C4A8.06C"/>
    <property type="match status" value="1"/>
</dbReference>
<keyword evidence="5" id="KW-1185">Reference proteome</keyword>
<dbReference type="OrthoDB" id="9815425at2"/>
<feature type="transmembrane region" description="Helical" evidence="2">
    <location>
        <begin position="28"/>
        <end position="57"/>
    </location>
</feature>
<dbReference type="SUPFAM" id="SSF53474">
    <property type="entry name" value="alpha/beta-Hydrolases"/>
    <property type="match status" value="1"/>
</dbReference>
<name>A0A556QS17_9BACT</name>
<dbReference type="Gene3D" id="3.40.50.1820">
    <property type="entry name" value="alpha/beta hydrolase"/>
    <property type="match status" value="1"/>
</dbReference>
<feature type="domain" description="BD-FAE-like" evidence="3">
    <location>
        <begin position="134"/>
        <end position="330"/>
    </location>
</feature>
<evidence type="ECO:0000259" key="3">
    <source>
        <dbReference type="Pfam" id="PF20434"/>
    </source>
</evidence>
<protein>
    <submittedName>
        <fullName evidence="4">Alpha/beta hydrolase</fullName>
    </submittedName>
</protein>
<dbReference type="InterPro" id="IPR050300">
    <property type="entry name" value="GDXG_lipolytic_enzyme"/>
</dbReference>
<organism evidence="4 5">
    <name type="scientific">Rariglobus hedericola</name>
    <dbReference type="NCBI Taxonomy" id="2597822"/>
    <lineage>
        <taxon>Bacteria</taxon>
        <taxon>Pseudomonadati</taxon>
        <taxon>Verrucomicrobiota</taxon>
        <taxon>Opitutia</taxon>
        <taxon>Opitutales</taxon>
        <taxon>Opitutaceae</taxon>
        <taxon>Rariglobus</taxon>
    </lineage>
</organism>
<dbReference type="GO" id="GO:0016787">
    <property type="term" value="F:hydrolase activity"/>
    <property type="evidence" value="ECO:0007669"/>
    <property type="project" value="UniProtKB-KW"/>
</dbReference>
<dbReference type="AlphaFoldDB" id="A0A556QS17"/>
<reference evidence="4 5" key="1">
    <citation type="submission" date="2019-07" db="EMBL/GenBank/DDBJ databases">
        <title>Description of 53C-WASEF.</title>
        <authorList>
            <person name="Pitt A."/>
            <person name="Hahn M.W."/>
        </authorList>
    </citation>
    <scope>NUCLEOTIDE SEQUENCE [LARGE SCALE GENOMIC DNA]</scope>
    <source>
        <strain evidence="4 5">53C-WASEF</strain>
    </source>
</reference>
<dbReference type="PANTHER" id="PTHR48081:SF13">
    <property type="entry name" value="ALPHA_BETA HYDROLASE"/>
    <property type="match status" value="1"/>
</dbReference>
<keyword evidence="2" id="KW-0812">Transmembrane</keyword>
<dbReference type="Pfam" id="PF20434">
    <property type="entry name" value="BD-FAE"/>
    <property type="match status" value="1"/>
</dbReference>
<sequence length="374" mass="40090">MLRWTLLVLAVVLAGAASLTWFRAPTIWLWMTSILVGEFGHFLFLLPVAVGGCAWVWGGELRVVIIGICVVAAVGMWRPVVLAAVIGQTLPAKLGSAFGKVEMNRAPFSLGGLVARSDEPVAVETRDVAAGLPMDFYRAVGRTKPAPCVVMIHGGGWDSGDRGQLPAVNHHLARLGYAVAAVSYRLAPATVWPGQADDVVAAITYLKAHAAELGIDPTRLVLMGRSAGGQIASSVGYGRPDPAVRGVVSFYGPHDQVFAWGFSREDDILNAVKLLRQYLGGSPDEAPEAYRTASAYLIATKENALPTLMVHGEMDSMVWNKQSERLHAKLDGLGVPNAFVSLPWATHACDFNPHGPSGQLAWYSLEWFLAAVTK</sequence>